<keyword evidence="2" id="KW-0472">Membrane</keyword>
<feature type="region of interest" description="Disordered" evidence="1">
    <location>
        <begin position="373"/>
        <end position="400"/>
    </location>
</feature>
<dbReference type="EMBL" id="OBEJ01000001">
    <property type="protein sequence ID" value="SNZ05799.1"/>
    <property type="molecule type" value="Genomic_DNA"/>
</dbReference>
<evidence type="ECO:0000256" key="2">
    <source>
        <dbReference type="SAM" id="Phobius"/>
    </source>
</evidence>
<organism evidence="3 4">
    <name type="scientific">Natronoarchaeum philippinense</name>
    <dbReference type="NCBI Taxonomy" id="558529"/>
    <lineage>
        <taxon>Archaea</taxon>
        <taxon>Methanobacteriati</taxon>
        <taxon>Methanobacteriota</taxon>
        <taxon>Stenosarchaea group</taxon>
        <taxon>Halobacteria</taxon>
        <taxon>Halobacteriales</taxon>
        <taxon>Natronoarchaeaceae</taxon>
    </lineage>
</organism>
<sequence>MTNDEQSESDLREPAGELVSRARSGVAQARDRISRNHLRIAFVGVLLLCAGVLAYGAATATTTANAEAVPEAPPTENHTVITESGRYGTIIAYNPNGSLQYYNNSHTKYFDVDPVEGTSMTVEYAATDTIHTEGPNCRAPPCARNLLERTNLSTGETEILYERMDYQETAAEWHDIDRINETHVAVADMIADQVFIVNTETEIITWMWDAQSEFPLDEGGAYPGDWAHLNDVEVLPDGRIMASLRNQDQVVFINRTTGMQDDWTLGEEDNYDIQYEQHNPDYIPESQGGPAVVVADSENGRVQEFQREDGEWVRTWEWADEQMQWPRDADRLPNGNTLIADSNGKRVLEVNQSGDIVWEVPMSLPYDAERLETGDESAGGQSARQLGLESQTVAESDESDGGAFGFDPFDRVESTVVGLVPHRIHNAIVFVSPVWMGDTEFGAAFVAILIALSWIGLETRWRLGDAGITFRSPVTRRGG</sequence>
<dbReference type="GO" id="GO:0004062">
    <property type="term" value="F:aryl sulfotransferase activity"/>
    <property type="evidence" value="ECO:0007669"/>
    <property type="project" value="InterPro"/>
</dbReference>
<feature type="region of interest" description="Disordered" evidence="1">
    <location>
        <begin position="1"/>
        <end position="26"/>
    </location>
</feature>
<keyword evidence="3" id="KW-0808">Transferase</keyword>
<evidence type="ECO:0000313" key="3">
    <source>
        <dbReference type="EMBL" id="SNZ05799.1"/>
    </source>
</evidence>
<keyword evidence="4" id="KW-1185">Reference proteome</keyword>
<dbReference type="Proteomes" id="UP000219453">
    <property type="component" value="Unassembled WGS sequence"/>
</dbReference>
<dbReference type="Gene3D" id="2.120.10.30">
    <property type="entry name" value="TolB, C-terminal domain"/>
    <property type="match status" value="1"/>
</dbReference>
<evidence type="ECO:0000256" key="1">
    <source>
        <dbReference type="SAM" id="MobiDB-lite"/>
    </source>
</evidence>
<keyword evidence="2" id="KW-0812">Transmembrane</keyword>
<dbReference type="AlphaFoldDB" id="A0A285N8Q8"/>
<dbReference type="InterPro" id="IPR010262">
    <property type="entry name" value="Arylsulfotransferase_bact"/>
</dbReference>
<keyword evidence="2" id="KW-1133">Transmembrane helix</keyword>
<gene>
    <name evidence="3" type="ORF">SAMN06269185_0952</name>
</gene>
<evidence type="ECO:0000313" key="4">
    <source>
        <dbReference type="Proteomes" id="UP000219453"/>
    </source>
</evidence>
<reference evidence="3 4" key="1">
    <citation type="submission" date="2017-09" db="EMBL/GenBank/DDBJ databases">
        <authorList>
            <person name="Ehlers B."/>
            <person name="Leendertz F.H."/>
        </authorList>
    </citation>
    <scope>NUCLEOTIDE SEQUENCE [LARGE SCALE GENOMIC DNA]</scope>
    <source>
        <strain evidence="3 4">DSM 27208</strain>
    </source>
</reference>
<proteinExistence type="predicted"/>
<feature type="compositionally biased region" description="Polar residues" evidence="1">
    <location>
        <begin position="379"/>
        <end position="394"/>
    </location>
</feature>
<dbReference type="Pfam" id="PF05935">
    <property type="entry name" value="Arylsulfotrans"/>
    <property type="match status" value="1"/>
</dbReference>
<name>A0A285N8Q8_NATPI</name>
<dbReference type="SUPFAM" id="SSF101898">
    <property type="entry name" value="NHL repeat"/>
    <property type="match status" value="1"/>
</dbReference>
<feature type="transmembrane region" description="Helical" evidence="2">
    <location>
        <begin position="40"/>
        <end position="58"/>
    </location>
</feature>
<dbReference type="InterPro" id="IPR011042">
    <property type="entry name" value="6-blade_b-propeller_TolB-like"/>
</dbReference>
<accession>A0A285N8Q8</accession>
<protein>
    <submittedName>
        <fullName evidence="3">Arylsulfotransferase (ASST)</fullName>
    </submittedName>
</protein>